<dbReference type="RefSeq" id="XP_033674703.1">
    <property type="nucleotide sequence ID" value="XM_033803486.1"/>
</dbReference>
<dbReference type="EMBL" id="ML993579">
    <property type="protein sequence ID" value="KAF2173814.1"/>
    <property type="molecule type" value="Genomic_DNA"/>
</dbReference>
<keyword evidence="7 8" id="KW-0539">Nucleus</keyword>
<feature type="domain" description="RMT2" evidence="10">
    <location>
        <begin position="245"/>
        <end position="466"/>
    </location>
</feature>
<dbReference type="GO" id="GO:0005737">
    <property type="term" value="C:cytoplasm"/>
    <property type="evidence" value="ECO:0007669"/>
    <property type="project" value="UniProtKB-SubCell"/>
</dbReference>
<evidence type="ECO:0000259" key="10">
    <source>
        <dbReference type="PROSITE" id="PS51559"/>
    </source>
</evidence>
<dbReference type="SUPFAM" id="SSF53335">
    <property type="entry name" value="S-adenosyl-L-methionine-dependent methyltransferases"/>
    <property type="match status" value="1"/>
</dbReference>
<proteinExistence type="inferred from homology"/>
<evidence type="ECO:0000256" key="5">
    <source>
        <dbReference type="ARBA" id="ARBA00022679"/>
    </source>
</evidence>
<comment type="subcellular location">
    <subcellularLocation>
        <location evidence="8">Cytoplasm</location>
    </subcellularLocation>
    <subcellularLocation>
        <location evidence="8">Nucleus</location>
    </subcellularLocation>
</comment>
<dbReference type="PIRSF" id="PIRSF038148">
    <property type="entry name" value="Arginine_N-mtfrase-2"/>
    <property type="match status" value="1"/>
</dbReference>
<dbReference type="FunFam" id="3.40.50.150:FF:000135">
    <property type="entry name" value="Arginine N-methyltransferase 2"/>
    <property type="match status" value="1"/>
</dbReference>
<comment type="similarity">
    <text evidence="8">Belongs to the class I-like SAM-binding methyltransferase superfamily. RMT2 methyltransferase family.</text>
</comment>
<keyword evidence="6" id="KW-0949">S-adenosyl-L-methionine</keyword>
<name>A0A6A6D330_ZASCE</name>
<dbReference type="GO" id="GO:0032259">
    <property type="term" value="P:methylation"/>
    <property type="evidence" value="ECO:0007669"/>
    <property type="project" value="UniProtKB-KW"/>
</dbReference>
<dbReference type="AlphaFoldDB" id="A0A6A6D330"/>
<evidence type="ECO:0000313" key="11">
    <source>
        <dbReference type="EMBL" id="KAF2173814.1"/>
    </source>
</evidence>
<comment type="function">
    <text evidence="1 8">S-adenosyl-L-methionine-dependent protein-arginine N-methyltransferase that methylates the delta-nitrogen atom of arginine residues to form N5-methylarginine (type IV) in target proteins. Monomethylates ribosomal protein L12.</text>
</comment>
<dbReference type="GeneID" id="54556758"/>
<evidence type="ECO:0000256" key="7">
    <source>
        <dbReference type="ARBA" id="ARBA00023242"/>
    </source>
</evidence>
<dbReference type="InterPro" id="IPR036770">
    <property type="entry name" value="Ankyrin_rpt-contain_sf"/>
</dbReference>
<evidence type="ECO:0000256" key="2">
    <source>
        <dbReference type="ARBA" id="ARBA00011245"/>
    </source>
</evidence>
<feature type="compositionally biased region" description="Polar residues" evidence="9">
    <location>
        <begin position="220"/>
        <end position="232"/>
    </location>
</feature>
<dbReference type="Gene3D" id="1.25.40.20">
    <property type="entry name" value="Ankyrin repeat-containing domain"/>
    <property type="match status" value="1"/>
</dbReference>
<evidence type="ECO:0000256" key="8">
    <source>
        <dbReference type="PIRNR" id="PIRNR038148"/>
    </source>
</evidence>
<gene>
    <name evidence="11" type="ORF">M409DRAFT_16084</name>
</gene>
<dbReference type="GO" id="GO:0005634">
    <property type="term" value="C:nucleus"/>
    <property type="evidence" value="ECO:0007669"/>
    <property type="project" value="UniProtKB-SubCell"/>
</dbReference>
<dbReference type="GO" id="GO:0019702">
    <property type="term" value="F:protein arginine N5-methyltransferase activity"/>
    <property type="evidence" value="ECO:0007669"/>
    <property type="project" value="TreeGrafter"/>
</dbReference>
<dbReference type="PROSITE" id="PS51559">
    <property type="entry name" value="SAM_RMT2"/>
    <property type="match status" value="1"/>
</dbReference>
<evidence type="ECO:0000256" key="4">
    <source>
        <dbReference type="ARBA" id="ARBA00022603"/>
    </source>
</evidence>
<dbReference type="Gene3D" id="3.40.50.150">
    <property type="entry name" value="Vaccinia Virus protein VP39"/>
    <property type="match status" value="1"/>
</dbReference>
<evidence type="ECO:0000256" key="6">
    <source>
        <dbReference type="ARBA" id="ARBA00022691"/>
    </source>
</evidence>
<feature type="compositionally biased region" description="Polar residues" evidence="9">
    <location>
        <begin position="180"/>
        <end position="193"/>
    </location>
</feature>
<dbReference type="InterPro" id="IPR051038">
    <property type="entry name" value="RMT2/GAMT_Mtase"/>
</dbReference>
<dbReference type="InterPro" id="IPR017408">
    <property type="entry name" value="Arginine_N-MeTrfase_2"/>
</dbReference>
<evidence type="ECO:0000313" key="12">
    <source>
        <dbReference type="Proteomes" id="UP000799537"/>
    </source>
</evidence>
<evidence type="ECO:0000256" key="9">
    <source>
        <dbReference type="SAM" id="MobiDB-lite"/>
    </source>
</evidence>
<keyword evidence="5 8" id="KW-0808">Transferase</keyword>
<dbReference type="Proteomes" id="UP000799537">
    <property type="component" value="Unassembled WGS sequence"/>
</dbReference>
<feature type="compositionally biased region" description="Acidic residues" evidence="9">
    <location>
        <begin position="153"/>
        <end position="166"/>
    </location>
</feature>
<dbReference type="EC" id="2.1.1.-" evidence="8"/>
<dbReference type="InterPro" id="IPR026480">
    <property type="entry name" value="RMT2_dom"/>
</dbReference>
<keyword evidence="4 8" id="KW-0489">Methyltransferase</keyword>
<protein>
    <recommendedName>
        <fullName evidence="8">Arginine N-methyltransferase 2</fullName>
        <ecNumber evidence="8">2.1.1.-</ecNumber>
    </recommendedName>
</protein>
<reference evidence="11" key="1">
    <citation type="journal article" date="2020" name="Stud. Mycol.">
        <title>101 Dothideomycetes genomes: a test case for predicting lifestyles and emergence of pathogens.</title>
        <authorList>
            <person name="Haridas S."/>
            <person name="Albert R."/>
            <person name="Binder M."/>
            <person name="Bloem J."/>
            <person name="Labutti K."/>
            <person name="Salamov A."/>
            <person name="Andreopoulos B."/>
            <person name="Baker S."/>
            <person name="Barry K."/>
            <person name="Bills G."/>
            <person name="Bluhm B."/>
            <person name="Cannon C."/>
            <person name="Castanera R."/>
            <person name="Culley D."/>
            <person name="Daum C."/>
            <person name="Ezra D."/>
            <person name="Gonzalez J."/>
            <person name="Henrissat B."/>
            <person name="Kuo A."/>
            <person name="Liang C."/>
            <person name="Lipzen A."/>
            <person name="Lutzoni F."/>
            <person name="Magnuson J."/>
            <person name="Mondo S."/>
            <person name="Nolan M."/>
            <person name="Ohm R."/>
            <person name="Pangilinan J."/>
            <person name="Park H.-J."/>
            <person name="Ramirez L."/>
            <person name="Alfaro M."/>
            <person name="Sun H."/>
            <person name="Tritt A."/>
            <person name="Yoshinaga Y."/>
            <person name="Zwiers L.-H."/>
            <person name="Turgeon B."/>
            <person name="Goodwin S."/>
            <person name="Spatafora J."/>
            <person name="Crous P."/>
            <person name="Grigoriev I."/>
        </authorList>
    </citation>
    <scope>NUCLEOTIDE SEQUENCE</scope>
    <source>
        <strain evidence="11">ATCC 36951</strain>
    </source>
</reference>
<accession>A0A6A6D330</accession>
<dbReference type="OrthoDB" id="19014at2759"/>
<dbReference type="PANTHER" id="PTHR32379:SF1">
    <property type="entry name" value="GUANIDINOACETATE N-METHYLTRANSFERASE"/>
    <property type="match status" value="1"/>
</dbReference>
<dbReference type="PANTHER" id="PTHR32379">
    <property type="entry name" value="GUANIDINOACETATE N-METHYLTRANSFERASE"/>
    <property type="match status" value="1"/>
</dbReference>
<organism evidence="11 12">
    <name type="scientific">Zasmidium cellare ATCC 36951</name>
    <dbReference type="NCBI Taxonomy" id="1080233"/>
    <lineage>
        <taxon>Eukaryota</taxon>
        <taxon>Fungi</taxon>
        <taxon>Dikarya</taxon>
        <taxon>Ascomycota</taxon>
        <taxon>Pezizomycotina</taxon>
        <taxon>Dothideomycetes</taxon>
        <taxon>Dothideomycetidae</taxon>
        <taxon>Mycosphaerellales</taxon>
        <taxon>Mycosphaerellaceae</taxon>
        <taxon>Zasmidium</taxon>
    </lineage>
</organism>
<feature type="region of interest" description="Disordered" evidence="9">
    <location>
        <begin position="153"/>
        <end position="251"/>
    </location>
</feature>
<evidence type="ECO:0000256" key="1">
    <source>
        <dbReference type="ARBA" id="ARBA00002207"/>
    </source>
</evidence>
<evidence type="ECO:0000256" key="3">
    <source>
        <dbReference type="ARBA" id="ARBA00022490"/>
    </source>
</evidence>
<keyword evidence="12" id="KW-1185">Reference proteome</keyword>
<dbReference type="SUPFAM" id="SSF48403">
    <property type="entry name" value="Ankyrin repeat"/>
    <property type="match status" value="1"/>
</dbReference>
<sequence length="466" mass="51173">MAAAAAALAQSDPAMAIDTDTTNDEILLAATNHDLEALNLLFRKGGTARIQDPETGFSPLHAAIASCEPDSDLTEDVNAEGDAVHSNALSEDSALATVNLLFENGAIWNELDNNDETPGCIALRLGLKRVYDAIVSAGVRAELLFGRLDEYEPLGDNDEEEEDGHDDEAIVGFDPMPSGPTGNKPTSNGTSNGVPHVEGFEPTPNPSYKVDDAAEGALNGTDSSVPQIAQTDDTGEEKTAESGLANPNVNSEDYLRSKLTYSEGRLLDSDKNAVMMDWETEIMKASADQLCPKKSLRTMNIGHGMGIVDRMFLENDPEMHHIIEAHPEVMQHMRETGWYDKPNVTVHEGRWQDVLPKLVEQGVVLDAIYYDTYAEDYKDLKELFTEHVIALLDSSGKFGFYNGLGADRQVCYDVYTKVVELDLFDAGLDVDWTTLQVPDLAKSWDGIRRPYWVVPEYRLPTCHFVG</sequence>
<dbReference type="InterPro" id="IPR029063">
    <property type="entry name" value="SAM-dependent_MTases_sf"/>
</dbReference>
<comment type="subunit">
    <text evidence="2 8">Monomer.</text>
</comment>
<keyword evidence="3 8" id="KW-0963">Cytoplasm</keyword>